<dbReference type="Proteomes" id="UP000093226">
    <property type="component" value="Unassembled WGS sequence"/>
</dbReference>
<comment type="subcellular location">
    <subcellularLocation>
        <location evidence="1">Cell envelope</location>
    </subcellularLocation>
</comment>
<dbReference type="InterPro" id="IPR013783">
    <property type="entry name" value="Ig-like_fold"/>
</dbReference>
<keyword evidence="2" id="KW-0732">Signal</keyword>
<dbReference type="Proteomes" id="UP000182367">
    <property type="component" value="Unassembled WGS sequence"/>
</dbReference>
<dbReference type="Proteomes" id="UP000321579">
    <property type="component" value="Unassembled WGS sequence"/>
</dbReference>
<evidence type="ECO:0000313" key="9">
    <source>
        <dbReference type="Proteomes" id="UP000182367"/>
    </source>
</evidence>
<dbReference type="STRING" id="551990.SAMN05192550_1781"/>
<reference evidence="6" key="2">
    <citation type="submission" date="2016-03" db="EMBL/GenBank/DDBJ databases">
        <authorList>
            <person name="Ploux O."/>
        </authorList>
    </citation>
    <scope>NUCLEOTIDE SEQUENCE</scope>
    <source>
        <strain evidence="6">NBRC 105008</strain>
    </source>
</reference>
<feature type="domain" description="Heparinase II/III-like C-terminal" evidence="3">
    <location>
        <begin position="519"/>
        <end position="717"/>
    </location>
</feature>
<dbReference type="Gene3D" id="1.50.10.100">
    <property type="entry name" value="Chondroitin AC/alginate lyase"/>
    <property type="match status" value="1"/>
</dbReference>
<dbReference type="EMBL" id="BJVF01000002">
    <property type="protein sequence ID" value="GEL11136.1"/>
    <property type="molecule type" value="Genomic_DNA"/>
</dbReference>
<evidence type="ECO:0000259" key="3">
    <source>
        <dbReference type="Pfam" id="PF07940"/>
    </source>
</evidence>
<reference evidence="5 10" key="4">
    <citation type="submission" date="2019-07" db="EMBL/GenBank/DDBJ databases">
        <title>Whole genome shotgun sequence of Flavobacterium glycines NBRC 105008.</title>
        <authorList>
            <person name="Hosoyama A."/>
            <person name="Uohara A."/>
            <person name="Ohji S."/>
            <person name="Ichikawa N."/>
        </authorList>
    </citation>
    <scope>NUCLEOTIDE SEQUENCE [LARGE SCALE GENOMIC DNA]</scope>
    <source>
        <strain evidence="5 10">NBRC 105008</strain>
    </source>
</reference>
<evidence type="ECO:0000313" key="10">
    <source>
        <dbReference type="Proteomes" id="UP000321579"/>
    </source>
</evidence>
<feature type="chain" id="PRO_5044556058" evidence="2">
    <location>
        <begin position="21"/>
        <end position="896"/>
    </location>
</feature>
<dbReference type="EMBL" id="FNEO01000002">
    <property type="protein sequence ID" value="SDJ27340.1"/>
    <property type="molecule type" value="Genomic_DNA"/>
</dbReference>
<keyword evidence="9" id="KW-1185">Reference proteome</keyword>
<dbReference type="Gene3D" id="2.60.40.10">
    <property type="entry name" value="Immunoglobulins"/>
    <property type="match status" value="1"/>
</dbReference>
<dbReference type="GO" id="GO:0030313">
    <property type="term" value="C:cell envelope"/>
    <property type="evidence" value="ECO:0007669"/>
    <property type="project" value="UniProtKB-SubCell"/>
</dbReference>
<name>A0A1B9DGZ6_9FLAO</name>
<reference evidence="8" key="1">
    <citation type="submission" date="2016-03" db="EMBL/GenBank/DDBJ databases">
        <title>Draft genome sequence of Paenibacillus glacialis DSM 22343.</title>
        <authorList>
            <person name="Shin S.-K."/>
            <person name="Yi H."/>
        </authorList>
    </citation>
    <scope>NUCLEOTIDE SEQUENCE [LARGE SCALE GENOMIC DNA]</scope>
    <source>
        <strain evidence="8">NBRC 105008</strain>
    </source>
</reference>
<dbReference type="OrthoDB" id="9772435at2"/>
<dbReference type="Gene3D" id="2.70.98.70">
    <property type="match status" value="1"/>
</dbReference>
<feature type="domain" description="Heparinase II N-terminal" evidence="4">
    <location>
        <begin position="32"/>
        <end position="506"/>
    </location>
</feature>
<sequence length="896" mass="101966">MIPKKIAVVALLILAIHVFCQEKSANIKLTAEKLHSRVREWPYPVNGITVPTNAPALLWPGTNGKEMVKPMESGSDVPEDPNIGNVRYKVMLASDKNFNNDLLSSSEQRWAVYPLHQALRPGKWYWKYGYALKGSNQWTWSAVYDFVVDAKYANEKVSPPISEVLKRNEGSHPLLWGMNRIGEDFYRNNLDNPEAKKFIVFAEKLMLAPLPTEKPQRVIDTTGKTPLEKKIIIERMYHGFGDAVGNPVRNLCIAYQLTKDKRFILDAKRRALNIANMNPDGVATRDDFTSGAVLEALGWFYDAGYDFLTPQEKEQFKNSITIRAKRVYNHLPNRFELHVSDNHVWQITLRNLAIATVAVINDVPEAKEWLTYMYEVWSARFPVLGTTDGGWHEGNGYFRVNFKSIIYLSQMFGDFSGVDYFKLPWMQNLPYYMLYTHPNGAATTAIGDMWENVPYIVKGEAWFADALTYRMNNPYLNDYVNGIKRYHPDYFHGTDDFLFFRLLNYKPNRELPISSPTQLPKTRKFADVGVVAMHENLAKANKSISSYLFSSPFGSSGHGHASQNAFTINFKGKVLFGGTGYYSNFSDKHNLLYYRTSKAYNTILADSLNQKIGEEGYGWIPRAISGQRIQYALGDASNAYGEIKSDFWLDRFKQIKLVPSKENGYGESGVTLYRRHLLQLDGGYIILYDELEANKPVKWTTQFHCPYYTIEGTNAANANQQNFTVKTDLGNVTASVFANTSLKMNIHNKFFEPAVNWNKVTNDEGQIKDFKDQWHAGITSEAKQKFRYLTIIQVKDGKTEVIKTLSNKRGLTHVQVGDWDIQAQLDGEKTAALQVIGKEAKSLFNYGDLAVFFQGKVYKSSITGSSLLLEMEGSKLNKQEAVDELPDVAKYDRKLK</sequence>
<dbReference type="AlphaFoldDB" id="A0A1B9DGZ6"/>
<dbReference type="GO" id="GO:0016829">
    <property type="term" value="F:lyase activity"/>
    <property type="evidence" value="ECO:0007669"/>
    <property type="project" value="InterPro"/>
</dbReference>
<reference evidence="7 9" key="3">
    <citation type="submission" date="2016-10" db="EMBL/GenBank/DDBJ databases">
        <authorList>
            <person name="Varghese N."/>
            <person name="Submissions S."/>
        </authorList>
    </citation>
    <scope>NUCLEOTIDE SEQUENCE [LARGE SCALE GENOMIC DNA]</scope>
    <source>
        <strain evidence="7 9">Gm-149</strain>
    </source>
</reference>
<evidence type="ECO:0000313" key="8">
    <source>
        <dbReference type="Proteomes" id="UP000093226"/>
    </source>
</evidence>
<dbReference type="Pfam" id="PF16332">
    <property type="entry name" value="DUF4962"/>
    <property type="match status" value="1"/>
</dbReference>
<protein>
    <submittedName>
        <fullName evidence="6 7">Heparinase</fullName>
    </submittedName>
</protein>
<dbReference type="Pfam" id="PF07940">
    <property type="entry name" value="Hepar_II_III_C"/>
    <property type="match status" value="1"/>
</dbReference>
<evidence type="ECO:0000313" key="7">
    <source>
        <dbReference type="EMBL" id="SDJ27340.1"/>
    </source>
</evidence>
<dbReference type="EMBL" id="LVEO01000029">
    <property type="protein sequence ID" value="OCB68940.1"/>
    <property type="molecule type" value="Genomic_DNA"/>
</dbReference>
<accession>A0A1B9DGZ6</accession>
<evidence type="ECO:0000313" key="6">
    <source>
        <dbReference type="EMBL" id="OCB68940.1"/>
    </source>
</evidence>
<dbReference type="RefSeq" id="WP_066329901.1">
    <property type="nucleotide sequence ID" value="NZ_BJVF01000002.1"/>
</dbReference>
<evidence type="ECO:0000313" key="5">
    <source>
        <dbReference type="EMBL" id="GEL11136.1"/>
    </source>
</evidence>
<dbReference type="InterPro" id="IPR008929">
    <property type="entry name" value="Chondroitin_lyas"/>
</dbReference>
<evidence type="ECO:0000256" key="2">
    <source>
        <dbReference type="SAM" id="SignalP"/>
    </source>
</evidence>
<evidence type="ECO:0000256" key="1">
    <source>
        <dbReference type="ARBA" id="ARBA00004196"/>
    </source>
</evidence>
<organism evidence="6 8">
    <name type="scientific">Flavobacterium glycines</name>
    <dbReference type="NCBI Taxonomy" id="551990"/>
    <lineage>
        <taxon>Bacteria</taxon>
        <taxon>Pseudomonadati</taxon>
        <taxon>Bacteroidota</taxon>
        <taxon>Flavobacteriia</taxon>
        <taxon>Flavobacteriales</taxon>
        <taxon>Flavobacteriaceae</taxon>
        <taxon>Flavobacterium</taxon>
    </lineage>
</organism>
<feature type="signal peptide" evidence="2">
    <location>
        <begin position="1"/>
        <end position="20"/>
    </location>
</feature>
<gene>
    <name evidence="6" type="ORF">FBGL_15315</name>
    <name evidence="5" type="ORF">FGL01_18750</name>
    <name evidence="7" type="ORF">SAMN05192550_1781</name>
</gene>
<proteinExistence type="predicted"/>
<dbReference type="InterPro" id="IPR012480">
    <property type="entry name" value="Hepar_II_III_C"/>
</dbReference>
<dbReference type="InterPro" id="IPR032518">
    <property type="entry name" value="HepII_N"/>
</dbReference>
<dbReference type="SUPFAM" id="SSF48230">
    <property type="entry name" value="Chondroitin AC/alginate lyase"/>
    <property type="match status" value="1"/>
</dbReference>
<comment type="caution">
    <text evidence="6">The sequence shown here is derived from an EMBL/GenBank/DDBJ whole genome shotgun (WGS) entry which is preliminary data.</text>
</comment>
<evidence type="ECO:0000259" key="4">
    <source>
        <dbReference type="Pfam" id="PF16332"/>
    </source>
</evidence>